<sequence>MVARKGCCSTLILRMIAAKIDSDRRGPCAASGAVWPLPHFTSPLPHLRRLFYSVCPVLTRRATHGIPLGHIEAAENKRELARR</sequence>
<comment type="caution">
    <text evidence="1">The sequence shown here is derived from an EMBL/GenBank/DDBJ whole genome shotgun (WGS) entry which is preliminary data.</text>
</comment>
<dbReference type="Proteomes" id="UP001152604">
    <property type="component" value="Unassembled WGS sequence"/>
</dbReference>
<keyword evidence="2" id="KW-1185">Reference proteome</keyword>
<gene>
    <name evidence="1" type="ORF">MES4922_190211</name>
</gene>
<name>A0ABN8JH90_9HYPH</name>
<evidence type="ECO:0000313" key="2">
    <source>
        <dbReference type="Proteomes" id="UP001152604"/>
    </source>
</evidence>
<proteinExistence type="predicted"/>
<organism evidence="1 2">
    <name type="scientific">Mesorhizobium ventifaucium</name>
    <dbReference type="NCBI Taxonomy" id="666020"/>
    <lineage>
        <taxon>Bacteria</taxon>
        <taxon>Pseudomonadati</taxon>
        <taxon>Pseudomonadota</taxon>
        <taxon>Alphaproteobacteria</taxon>
        <taxon>Hyphomicrobiales</taxon>
        <taxon>Phyllobacteriaceae</taxon>
        <taxon>Mesorhizobium</taxon>
    </lineage>
</organism>
<protein>
    <recommendedName>
        <fullName evidence="3">Secreted protein</fullName>
    </recommendedName>
</protein>
<evidence type="ECO:0008006" key="3">
    <source>
        <dbReference type="Google" id="ProtNLM"/>
    </source>
</evidence>
<dbReference type="EMBL" id="CAKXZS010000011">
    <property type="protein sequence ID" value="CAH2397476.1"/>
    <property type="molecule type" value="Genomic_DNA"/>
</dbReference>
<evidence type="ECO:0000313" key="1">
    <source>
        <dbReference type="EMBL" id="CAH2397476.1"/>
    </source>
</evidence>
<reference evidence="1" key="1">
    <citation type="submission" date="2022-03" db="EMBL/GenBank/DDBJ databases">
        <authorList>
            <person name="Brunel B."/>
        </authorList>
    </citation>
    <scope>NUCLEOTIDE SEQUENCE</scope>
    <source>
        <strain evidence="1">STM4922sample</strain>
    </source>
</reference>
<accession>A0ABN8JH90</accession>